<dbReference type="EMBL" id="JAAALK010000288">
    <property type="protein sequence ID" value="KAG8053297.1"/>
    <property type="molecule type" value="Genomic_DNA"/>
</dbReference>
<dbReference type="AlphaFoldDB" id="A0A8J5V0L8"/>
<reference evidence="2" key="1">
    <citation type="journal article" date="2021" name="bioRxiv">
        <title>Whole Genome Assembly and Annotation of Northern Wild Rice, Zizania palustris L., Supports a Whole Genome Duplication in the Zizania Genus.</title>
        <authorList>
            <person name="Haas M."/>
            <person name="Kono T."/>
            <person name="Macchietto M."/>
            <person name="Millas R."/>
            <person name="McGilp L."/>
            <person name="Shao M."/>
            <person name="Duquette J."/>
            <person name="Hirsch C.N."/>
            <person name="Kimball J."/>
        </authorList>
    </citation>
    <scope>NUCLEOTIDE SEQUENCE</scope>
    <source>
        <tissue evidence="2">Fresh leaf tissue</tissue>
    </source>
</reference>
<protein>
    <submittedName>
        <fullName evidence="2">Uncharacterized protein</fullName>
    </submittedName>
</protein>
<keyword evidence="3" id="KW-1185">Reference proteome</keyword>
<feature type="compositionally biased region" description="Polar residues" evidence="1">
    <location>
        <begin position="284"/>
        <end position="294"/>
    </location>
</feature>
<accession>A0A8J5V0L8</accession>
<gene>
    <name evidence="2" type="ORF">GUJ93_ZPchr0001g29252</name>
</gene>
<organism evidence="2 3">
    <name type="scientific">Zizania palustris</name>
    <name type="common">Northern wild rice</name>
    <dbReference type="NCBI Taxonomy" id="103762"/>
    <lineage>
        <taxon>Eukaryota</taxon>
        <taxon>Viridiplantae</taxon>
        <taxon>Streptophyta</taxon>
        <taxon>Embryophyta</taxon>
        <taxon>Tracheophyta</taxon>
        <taxon>Spermatophyta</taxon>
        <taxon>Magnoliopsida</taxon>
        <taxon>Liliopsida</taxon>
        <taxon>Poales</taxon>
        <taxon>Poaceae</taxon>
        <taxon>BOP clade</taxon>
        <taxon>Oryzoideae</taxon>
        <taxon>Oryzeae</taxon>
        <taxon>Zizaniinae</taxon>
        <taxon>Zizania</taxon>
    </lineage>
</organism>
<feature type="compositionally biased region" description="Low complexity" evidence="1">
    <location>
        <begin position="139"/>
        <end position="153"/>
    </location>
</feature>
<dbReference type="OrthoDB" id="696595at2759"/>
<comment type="caution">
    <text evidence="2">The sequence shown here is derived from an EMBL/GenBank/DDBJ whole genome shotgun (WGS) entry which is preliminary data.</text>
</comment>
<evidence type="ECO:0000313" key="3">
    <source>
        <dbReference type="Proteomes" id="UP000729402"/>
    </source>
</evidence>
<evidence type="ECO:0000313" key="2">
    <source>
        <dbReference type="EMBL" id="KAG8053297.1"/>
    </source>
</evidence>
<feature type="region of interest" description="Disordered" evidence="1">
    <location>
        <begin position="139"/>
        <end position="159"/>
    </location>
</feature>
<proteinExistence type="predicted"/>
<feature type="region of interest" description="Disordered" evidence="1">
    <location>
        <begin position="1"/>
        <end position="95"/>
    </location>
</feature>
<evidence type="ECO:0000256" key="1">
    <source>
        <dbReference type="SAM" id="MobiDB-lite"/>
    </source>
</evidence>
<feature type="region of interest" description="Disordered" evidence="1">
    <location>
        <begin position="184"/>
        <end position="250"/>
    </location>
</feature>
<sequence>MPLSFRRTASPRHRATAPSSPSVMPPLRRSPRLMELNKKKEANVNANQITESRSIPTHDSNGRKQKGKHPIGQIGEAKFQRTPPMLPNQQSSMEINRHRSRTCSGKKVDFFGHQQPAQYQCNQLPASNVQLPLPTYQSSQISTTNTSNASSSQLPSILGKRPAESESFFPLDGSLVQSVGPPEFLATSESERVPASGGSLDEPTRAAAAAAAPSHFPVMSSNAVPEPSSILGIKDGNGDGDGDGKGKDVWSYWKSPAVARIMKRIRTRETTTQKTLGLDGHGQGSSKSTMQRRP</sequence>
<name>A0A8J5V0L8_ZIZPA</name>
<dbReference type="Proteomes" id="UP000729402">
    <property type="component" value="Unassembled WGS sequence"/>
</dbReference>
<feature type="compositionally biased region" description="Polar residues" evidence="1">
    <location>
        <begin position="44"/>
        <end position="59"/>
    </location>
</feature>
<feature type="region of interest" description="Disordered" evidence="1">
    <location>
        <begin position="263"/>
        <end position="294"/>
    </location>
</feature>
<reference evidence="2" key="2">
    <citation type="submission" date="2021-02" db="EMBL/GenBank/DDBJ databases">
        <authorList>
            <person name="Kimball J.A."/>
            <person name="Haas M.W."/>
            <person name="Macchietto M."/>
            <person name="Kono T."/>
            <person name="Duquette J."/>
            <person name="Shao M."/>
        </authorList>
    </citation>
    <scope>NUCLEOTIDE SEQUENCE</scope>
    <source>
        <tissue evidence="2">Fresh leaf tissue</tissue>
    </source>
</reference>